<proteinExistence type="predicted"/>
<keyword evidence="3 4" id="KW-0408">Iron</keyword>
<dbReference type="GO" id="GO:0020037">
    <property type="term" value="F:heme binding"/>
    <property type="evidence" value="ECO:0007669"/>
    <property type="project" value="InterPro"/>
</dbReference>
<evidence type="ECO:0000259" key="6">
    <source>
        <dbReference type="PROSITE" id="PS51007"/>
    </source>
</evidence>
<comment type="caution">
    <text evidence="7">The sequence shown here is derived from an EMBL/GenBank/DDBJ whole genome shotgun (WGS) entry which is preliminary data.</text>
</comment>
<evidence type="ECO:0000256" key="4">
    <source>
        <dbReference type="PROSITE-ProRule" id="PRU00433"/>
    </source>
</evidence>
<feature type="domain" description="Cytochrome c" evidence="6">
    <location>
        <begin position="182"/>
        <end position="276"/>
    </location>
</feature>
<keyword evidence="5" id="KW-0732">Signal</keyword>
<reference evidence="7 8" key="1">
    <citation type="submission" date="2019-07" db="EMBL/GenBank/DDBJ databases">
        <title>Whole genome shotgun sequence of Reyranella soli NBRC 108950.</title>
        <authorList>
            <person name="Hosoyama A."/>
            <person name="Uohara A."/>
            <person name="Ohji S."/>
            <person name="Ichikawa N."/>
        </authorList>
    </citation>
    <scope>NUCLEOTIDE SEQUENCE [LARGE SCALE GENOMIC DNA]</scope>
    <source>
        <strain evidence="7 8">NBRC 108950</strain>
    </source>
</reference>
<dbReference type="PROSITE" id="PS51007">
    <property type="entry name" value="CYTC"/>
    <property type="match status" value="1"/>
</dbReference>
<evidence type="ECO:0000256" key="5">
    <source>
        <dbReference type="SAM" id="SignalP"/>
    </source>
</evidence>
<evidence type="ECO:0000256" key="1">
    <source>
        <dbReference type="ARBA" id="ARBA00022617"/>
    </source>
</evidence>
<evidence type="ECO:0000256" key="2">
    <source>
        <dbReference type="ARBA" id="ARBA00022723"/>
    </source>
</evidence>
<feature type="signal peptide" evidence="5">
    <location>
        <begin position="1"/>
        <end position="25"/>
    </location>
</feature>
<dbReference type="PROSITE" id="PS51257">
    <property type="entry name" value="PROKAR_LIPOPROTEIN"/>
    <property type="match status" value="1"/>
</dbReference>
<organism evidence="7 8">
    <name type="scientific">Reyranella soli</name>
    <dbReference type="NCBI Taxonomy" id="1230389"/>
    <lineage>
        <taxon>Bacteria</taxon>
        <taxon>Pseudomonadati</taxon>
        <taxon>Pseudomonadota</taxon>
        <taxon>Alphaproteobacteria</taxon>
        <taxon>Hyphomicrobiales</taxon>
        <taxon>Reyranellaceae</taxon>
        <taxon>Reyranella</taxon>
    </lineage>
</organism>
<evidence type="ECO:0000313" key="7">
    <source>
        <dbReference type="EMBL" id="GEP52921.1"/>
    </source>
</evidence>
<dbReference type="InterPro" id="IPR036909">
    <property type="entry name" value="Cyt_c-like_dom_sf"/>
</dbReference>
<dbReference type="GO" id="GO:0046872">
    <property type="term" value="F:metal ion binding"/>
    <property type="evidence" value="ECO:0007669"/>
    <property type="project" value="UniProtKB-KW"/>
</dbReference>
<dbReference type="EMBL" id="BKAJ01000003">
    <property type="protein sequence ID" value="GEP52921.1"/>
    <property type="molecule type" value="Genomic_DNA"/>
</dbReference>
<dbReference type="RefSeq" id="WP_147145044.1">
    <property type="nucleotide sequence ID" value="NZ_BKAJ01000003.1"/>
</dbReference>
<protein>
    <submittedName>
        <fullName evidence="7">Cytochrome c</fullName>
    </submittedName>
</protein>
<dbReference type="SUPFAM" id="SSF46626">
    <property type="entry name" value="Cytochrome c"/>
    <property type="match status" value="1"/>
</dbReference>
<dbReference type="Proteomes" id="UP000321058">
    <property type="component" value="Unassembled WGS sequence"/>
</dbReference>
<dbReference type="OrthoDB" id="5728201at2"/>
<dbReference type="InterPro" id="IPR009056">
    <property type="entry name" value="Cyt_c-like_dom"/>
</dbReference>
<evidence type="ECO:0000256" key="3">
    <source>
        <dbReference type="ARBA" id="ARBA00023004"/>
    </source>
</evidence>
<evidence type="ECO:0000313" key="8">
    <source>
        <dbReference type="Proteomes" id="UP000321058"/>
    </source>
</evidence>
<keyword evidence="2 4" id="KW-0479">Metal-binding</keyword>
<dbReference type="AlphaFoldDB" id="A0A512N2U7"/>
<keyword evidence="1 4" id="KW-0349">Heme</keyword>
<gene>
    <name evidence="7" type="ORF">RSO01_00870</name>
</gene>
<accession>A0A512N2U7</accession>
<dbReference type="GO" id="GO:0009055">
    <property type="term" value="F:electron transfer activity"/>
    <property type="evidence" value="ECO:0007669"/>
    <property type="project" value="InterPro"/>
</dbReference>
<dbReference type="Pfam" id="PF00034">
    <property type="entry name" value="Cytochrom_C"/>
    <property type="match status" value="1"/>
</dbReference>
<sequence>MAAARLLAAALFGAMACLVALSVAAQSPTLTVTGRDSSKTFAQKALLAHPSLRSVTVADPVYRRTMTYRAIPLSELLKGTGIGADDHVQARAIDNFSVSIPGRLAASADIAQVEAFLAIEDPAAPWPAIPGKPDKESAGPFYIIWRRAPSVTISPEYWAYHLAALAVTDSPLKRWPGLAVGPDVPAGDRIRTGLDRFVAMCMSCHRFNGEGEGDQGPDLGRPMNVTDYFQIPALKKLIRNPASVRQWPDQKMQSLDQSQLSDSDLDAIVDWLAYKAKQQR</sequence>
<feature type="chain" id="PRO_5021773700" evidence="5">
    <location>
        <begin position="26"/>
        <end position="280"/>
    </location>
</feature>
<dbReference type="Gene3D" id="1.10.760.10">
    <property type="entry name" value="Cytochrome c-like domain"/>
    <property type="match status" value="1"/>
</dbReference>
<name>A0A512N2U7_9HYPH</name>
<keyword evidence="8" id="KW-1185">Reference proteome</keyword>